<protein>
    <submittedName>
        <fullName evidence="2">Uncharacterized protein</fullName>
    </submittedName>
</protein>
<evidence type="ECO:0000256" key="1">
    <source>
        <dbReference type="SAM" id="MobiDB-lite"/>
    </source>
</evidence>
<dbReference type="KEGG" id="hir:HETIRDRAFT_157311"/>
<name>W4JXG7_HETIT</name>
<dbReference type="OrthoDB" id="3228777at2759"/>
<organism evidence="2 3">
    <name type="scientific">Heterobasidion irregulare (strain TC 32-1)</name>
    <dbReference type="NCBI Taxonomy" id="747525"/>
    <lineage>
        <taxon>Eukaryota</taxon>
        <taxon>Fungi</taxon>
        <taxon>Dikarya</taxon>
        <taxon>Basidiomycota</taxon>
        <taxon>Agaricomycotina</taxon>
        <taxon>Agaricomycetes</taxon>
        <taxon>Russulales</taxon>
        <taxon>Bondarzewiaceae</taxon>
        <taxon>Heterobasidion</taxon>
        <taxon>Heterobasidion annosum species complex</taxon>
    </lineage>
</organism>
<feature type="region of interest" description="Disordered" evidence="1">
    <location>
        <begin position="19"/>
        <end position="47"/>
    </location>
</feature>
<sequence>MSIGAVRFLSQRSSLMPGSARDLARSSYMTTDTSRSRMSGLSEFPAPPEQLTVSPTQAGLLQSYLSATSRSQIRVNDVSETVVGVSLRENIPHYDPHYRTTFGREEDFSRPY</sequence>
<proteinExistence type="predicted"/>
<keyword evidence="3" id="KW-1185">Reference proteome</keyword>
<evidence type="ECO:0000313" key="3">
    <source>
        <dbReference type="Proteomes" id="UP000030671"/>
    </source>
</evidence>
<dbReference type="Proteomes" id="UP000030671">
    <property type="component" value="Unassembled WGS sequence"/>
</dbReference>
<dbReference type="HOGENOM" id="CLU_2146194_0_0_1"/>
<evidence type="ECO:0000313" key="2">
    <source>
        <dbReference type="EMBL" id="ETW77765.1"/>
    </source>
</evidence>
<dbReference type="InParanoid" id="W4JXG7"/>
<gene>
    <name evidence="2" type="ORF">HETIRDRAFT_157311</name>
</gene>
<dbReference type="EMBL" id="KI925462">
    <property type="protein sequence ID" value="ETW77765.1"/>
    <property type="molecule type" value="Genomic_DNA"/>
</dbReference>
<dbReference type="AlphaFoldDB" id="W4JXG7"/>
<reference evidence="2 3" key="1">
    <citation type="journal article" date="2012" name="New Phytol.">
        <title>Insight into trade-off between wood decay and parasitism from the genome of a fungal forest pathogen.</title>
        <authorList>
            <person name="Olson A."/>
            <person name="Aerts A."/>
            <person name="Asiegbu F."/>
            <person name="Belbahri L."/>
            <person name="Bouzid O."/>
            <person name="Broberg A."/>
            <person name="Canback B."/>
            <person name="Coutinho P.M."/>
            <person name="Cullen D."/>
            <person name="Dalman K."/>
            <person name="Deflorio G."/>
            <person name="van Diepen L.T."/>
            <person name="Dunand C."/>
            <person name="Duplessis S."/>
            <person name="Durling M."/>
            <person name="Gonthier P."/>
            <person name="Grimwood J."/>
            <person name="Fossdal C.G."/>
            <person name="Hansson D."/>
            <person name="Henrissat B."/>
            <person name="Hietala A."/>
            <person name="Himmelstrand K."/>
            <person name="Hoffmeister D."/>
            <person name="Hogberg N."/>
            <person name="James T.Y."/>
            <person name="Karlsson M."/>
            <person name="Kohler A."/>
            <person name="Kues U."/>
            <person name="Lee Y.H."/>
            <person name="Lin Y.C."/>
            <person name="Lind M."/>
            <person name="Lindquist E."/>
            <person name="Lombard V."/>
            <person name="Lucas S."/>
            <person name="Lunden K."/>
            <person name="Morin E."/>
            <person name="Murat C."/>
            <person name="Park J."/>
            <person name="Raffaello T."/>
            <person name="Rouze P."/>
            <person name="Salamov A."/>
            <person name="Schmutz J."/>
            <person name="Solheim H."/>
            <person name="Stahlberg J."/>
            <person name="Velez H."/>
            <person name="de Vries R.P."/>
            <person name="Wiebenga A."/>
            <person name="Woodward S."/>
            <person name="Yakovlev I."/>
            <person name="Garbelotto M."/>
            <person name="Martin F."/>
            <person name="Grigoriev I.V."/>
            <person name="Stenlid J."/>
        </authorList>
    </citation>
    <scope>NUCLEOTIDE SEQUENCE [LARGE SCALE GENOMIC DNA]</scope>
    <source>
        <strain evidence="2 3">TC 32-1</strain>
    </source>
</reference>
<accession>W4JXG7</accession>
<dbReference type="RefSeq" id="XP_009549798.1">
    <property type="nucleotide sequence ID" value="XM_009551503.1"/>
</dbReference>
<feature type="compositionally biased region" description="Polar residues" evidence="1">
    <location>
        <begin position="27"/>
        <end position="39"/>
    </location>
</feature>
<dbReference type="GeneID" id="20667715"/>